<dbReference type="Pfam" id="PF01168">
    <property type="entry name" value="Ala_racemase_N"/>
    <property type="match status" value="1"/>
</dbReference>
<dbReference type="PRINTS" id="PR00992">
    <property type="entry name" value="ALARACEMASE"/>
</dbReference>
<dbReference type="InterPro" id="IPR000821">
    <property type="entry name" value="Ala_racemase"/>
</dbReference>
<comment type="caution">
    <text evidence="9">The sequence shown here is derived from an EMBL/GenBank/DDBJ whole genome shotgun (WGS) entry which is preliminary data.</text>
</comment>
<dbReference type="EMBL" id="JADBEC010000002">
    <property type="protein sequence ID" value="MBE1508747.1"/>
    <property type="molecule type" value="Genomic_DNA"/>
</dbReference>
<dbReference type="InterPro" id="IPR009006">
    <property type="entry name" value="Ala_racemase/Decarboxylase_C"/>
</dbReference>
<dbReference type="EC" id="5.1.1.1" evidence="4 7"/>
<dbReference type="NCBIfam" id="TIGR00492">
    <property type="entry name" value="alr"/>
    <property type="match status" value="1"/>
</dbReference>
<gene>
    <name evidence="9" type="ORF">H4W29_005992</name>
</gene>
<dbReference type="PANTHER" id="PTHR30511">
    <property type="entry name" value="ALANINE RACEMASE"/>
    <property type="match status" value="1"/>
</dbReference>
<evidence type="ECO:0000256" key="6">
    <source>
        <dbReference type="ARBA" id="ARBA00023235"/>
    </source>
</evidence>
<dbReference type="SUPFAM" id="SSF50621">
    <property type="entry name" value="Alanine racemase C-terminal domain-like"/>
    <property type="match status" value="1"/>
</dbReference>
<evidence type="ECO:0000313" key="9">
    <source>
        <dbReference type="EMBL" id="MBE1508747.1"/>
    </source>
</evidence>
<reference evidence="9 10" key="1">
    <citation type="submission" date="2020-10" db="EMBL/GenBank/DDBJ databases">
        <title>Sequencing the genomes of 1000 actinobacteria strains.</title>
        <authorList>
            <person name="Klenk H.-P."/>
        </authorList>
    </citation>
    <scope>NUCLEOTIDE SEQUENCE [LARGE SCALE GENOMIC DNA]</scope>
    <source>
        <strain evidence="9 10">DSM 7307</strain>
    </source>
</reference>
<feature type="active site" description="Proton acceptor; specific for L-alanine" evidence="7">
    <location>
        <position position="247"/>
    </location>
</feature>
<evidence type="ECO:0000259" key="8">
    <source>
        <dbReference type="SMART" id="SM01005"/>
    </source>
</evidence>
<evidence type="ECO:0000256" key="3">
    <source>
        <dbReference type="ARBA" id="ARBA00007880"/>
    </source>
</evidence>
<dbReference type="Gene3D" id="2.40.37.10">
    <property type="entry name" value="Lyase, Ornithine Decarboxylase, Chain A, domain 1"/>
    <property type="match status" value="1"/>
</dbReference>
<dbReference type="SMART" id="SM01005">
    <property type="entry name" value="Ala_racemase_C"/>
    <property type="match status" value="1"/>
</dbReference>
<evidence type="ECO:0000256" key="1">
    <source>
        <dbReference type="ARBA" id="ARBA00000316"/>
    </source>
</evidence>
<evidence type="ECO:0000256" key="2">
    <source>
        <dbReference type="ARBA" id="ARBA00001933"/>
    </source>
</evidence>
<dbReference type="CDD" id="cd00430">
    <property type="entry name" value="PLPDE_III_AR"/>
    <property type="match status" value="1"/>
</dbReference>
<dbReference type="RefSeq" id="WP_192732290.1">
    <property type="nucleotide sequence ID" value="NZ_BAAAVL010000011.1"/>
</dbReference>
<keyword evidence="10" id="KW-1185">Reference proteome</keyword>
<evidence type="ECO:0000313" key="10">
    <source>
        <dbReference type="Proteomes" id="UP000620262"/>
    </source>
</evidence>
<comment type="pathway">
    <text evidence="7">Amino-acid biosynthesis; D-alanine biosynthesis; D-alanine from L-alanine: step 1/1.</text>
</comment>
<dbReference type="InterPro" id="IPR001608">
    <property type="entry name" value="Ala_racemase_N"/>
</dbReference>
<dbReference type="HAMAP" id="MF_01201">
    <property type="entry name" value="Ala_racemase"/>
    <property type="match status" value="1"/>
</dbReference>
<evidence type="ECO:0000256" key="5">
    <source>
        <dbReference type="ARBA" id="ARBA00022898"/>
    </source>
</evidence>
<sequence length="360" mass="38797">MCADSPEVVIDLDAVQRNFAIATSIAGPDVGVAAVVKSDGYGLGLNRLIEPLVAGGCRTFFVADLSEAYRVRDRSTEATVFVLAGMKRDHAEPCRKNRFVPVCNTLAEAVAAAEGRCDYALNLETGFSRFGLGPSDVRSLMHRSLPQPVLVMSHLACADDPANALNELQKNRFVCFSELLGPTRRSLAASAGLFLGPAYLFDLVRLGSALYGLNTTDLVPNPFMNVLKLRACLVDVRHVHAGATVGYRSTFRASRPTRLGILSIGYAHGLAWSLSNRMIVEIGSHVAPLVGRVAMEYVAIDLTDVPDQLCRPGQWVELITKDRPADAMARAGGTVAQEVMLRVGAACRRSYLAIEHGKEA</sequence>
<dbReference type="PANTHER" id="PTHR30511:SF0">
    <property type="entry name" value="ALANINE RACEMASE, CATABOLIC-RELATED"/>
    <property type="match status" value="1"/>
</dbReference>
<dbReference type="GO" id="GO:0008784">
    <property type="term" value="F:alanine racemase activity"/>
    <property type="evidence" value="ECO:0007669"/>
    <property type="project" value="UniProtKB-EC"/>
</dbReference>
<proteinExistence type="inferred from homology"/>
<feature type="binding site" evidence="7">
    <location>
        <position position="129"/>
    </location>
    <ligand>
        <name>substrate</name>
    </ligand>
</feature>
<dbReference type="Proteomes" id="UP000620262">
    <property type="component" value="Unassembled WGS sequence"/>
</dbReference>
<feature type="binding site" evidence="7">
    <location>
        <position position="295"/>
    </location>
    <ligand>
        <name>substrate</name>
    </ligand>
</feature>
<feature type="modified residue" description="N6-(pyridoxal phosphate)lysine" evidence="7">
    <location>
        <position position="37"/>
    </location>
</feature>
<dbReference type="Pfam" id="PF00842">
    <property type="entry name" value="Ala_racemase_C"/>
    <property type="match status" value="1"/>
</dbReference>
<protein>
    <recommendedName>
        <fullName evidence="4 7">Alanine racemase</fullName>
        <ecNumber evidence="4 7">5.1.1.1</ecNumber>
    </recommendedName>
</protein>
<evidence type="ECO:0000256" key="7">
    <source>
        <dbReference type="HAMAP-Rule" id="MF_01201"/>
    </source>
</evidence>
<dbReference type="Gene3D" id="3.20.20.10">
    <property type="entry name" value="Alanine racemase"/>
    <property type="match status" value="1"/>
</dbReference>
<feature type="active site" description="Proton acceptor; specific for D-alanine" evidence="7">
    <location>
        <position position="37"/>
    </location>
</feature>
<accession>A0ABR9J0Y5</accession>
<dbReference type="InterPro" id="IPR029066">
    <property type="entry name" value="PLP-binding_barrel"/>
</dbReference>
<dbReference type="InterPro" id="IPR011079">
    <property type="entry name" value="Ala_racemase_C"/>
</dbReference>
<name>A0ABR9J0Y5_RHIVS</name>
<keyword evidence="6 7" id="KW-0413">Isomerase</keyword>
<evidence type="ECO:0000256" key="4">
    <source>
        <dbReference type="ARBA" id="ARBA00013089"/>
    </source>
</evidence>
<dbReference type="InterPro" id="IPR020622">
    <property type="entry name" value="Ala_racemase_pyridoxalP-BS"/>
</dbReference>
<feature type="domain" description="Alanine racemase C-terminal" evidence="8">
    <location>
        <begin position="226"/>
        <end position="352"/>
    </location>
</feature>
<comment type="catalytic activity">
    <reaction evidence="1 7">
        <text>L-alanine = D-alanine</text>
        <dbReference type="Rhea" id="RHEA:20249"/>
        <dbReference type="ChEBI" id="CHEBI:57416"/>
        <dbReference type="ChEBI" id="CHEBI:57972"/>
        <dbReference type="EC" id="5.1.1.1"/>
    </reaction>
</comment>
<organism evidence="9 10">
    <name type="scientific">Rhizobium viscosum</name>
    <name type="common">Arthrobacter viscosus</name>
    <dbReference type="NCBI Taxonomy" id="1673"/>
    <lineage>
        <taxon>Bacteria</taxon>
        <taxon>Pseudomonadati</taxon>
        <taxon>Pseudomonadota</taxon>
        <taxon>Alphaproteobacteria</taxon>
        <taxon>Hyphomicrobiales</taxon>
        <taxon>Rhizobiaceae</taxon>
        <taxon>Rhizobium/Agrobacterium group</taxon>
        <taxon>Rhizobium</taxon>
    </lineage>
</organism>
<comment type="similarity">
    <text evidence="3 7">Belongs to the alanine racemase family.</text>
</comment>
<dbReference type="SUPFAM" id="SSF51419">
    <property type="entry name" value="PLP-binding barrel"/>
    <property type="match status" value="1"/>
</dbReference>
<comment type="cofactor">
    <cofactor evidence="2 7">
        <name>pyridoxal 5'-phosphate</name>
        <dbReference type="ChEBI" id="CHEBI:597326"/>
    </cofactor>
</comment>
<dbReference type="PROSITE" id="PS00395">
    <property type="entry name" value="ALANINE_RACEMASE"/>
    <property type="match status" value="1"/>
</dbReference>
<comment type="function">
    <text evidence="7">Catalyzes the interconversion of L-alanine and D-alanine. May also act on other amino acids.</text>
</comment>
<keyword evidence="5 7" id="KW-0663">Pyridoxal phosphate</keyword>